<name>A0A914QJU0_9BILA</name>
<evidence type="ECO:0000259" key="2">
    <source>
        <dbReference type="SMART" id="SM00404"/>
    </source>
</evidence>
<accession>A0A914QJU0</accession>
<evidence type="ECO:0000313" key="4">
    <source>
        <dbReference type="WBParaSite" id="PDA_v2.g29911.t1"/>
    </source>
</evidence>
<keyword evidence="1" id="KW-1133">Transmembrane helix</keyword>
<dbReference type="GO" id="GO:0004725">
    <property type="term" value="F:protein tyrosine phosphatase activity"/>
    <property type="evidence" value="ECO:0007669"/>
    <property type="project" value="InterPro"/>
</dbReference>
<organism evidence="3 4">
    <name type="scientific">Panagrolaimus davidi</name>
    <dbReference type="NCBI Taxonomy" id="227884"/>
    <lineage>
        <taxon>Eukaryota</taxon>
        <taxon>Metazoa</taxon>
        <taxon>Ecdysozoa</taxon>
        <taxon>Nematoda</taxon>
        <taxon>Chromadorea</taxon>
        <taxon>Rhabditida</taxon>
        <taxon>Tylenchina</taxon>
        <taxon>Panagrolaimomorpha</taxon>
        <taxon>Panagrolaimoidea</taxon>
        <taxon>Panagrolaimidae</taxon>
        <taxon>Panagrolaimus</taxon>
    </lineage>
</organism>
<dbReference type="Proteomes" id="UP000887578">
    <property type="component" value="Unplaced"/>
</dbReference>
<dbReference type="AlphaFoldDB" id="A0A914QJU0"/>
<dbReference type="InterPro" id="IPR029021">
    <property type="entry name" value="Prot-tyrosine_phosphatase-like"/>
</dbReference>
<dbReference type="SUPFAM" id="SSF52799">
    <property type="entry name" value="(Phosphotyrosine protein) phosphatases II"/>
    <property type="match status" value="1"/>
</dbReference>
<dbReference type="Pfam" id="PF00102">
    <property type="entry name" value="Y_phosphatase"/>
    <property type="match status" value="1"/>
</dbReference>
<evidence type="ECO:0000256" key="1">
    <source>
        <dbReference type="SAM" id="Phobius"/>
    </source>
</evidence>
<keyword evidence="1" id="KW-0812">Transmembrane</keyword>
<dbReference type="InterPro" id="IPR000242">
    <property type="entry name" value="PTP_cat"/>
</dbReference>
<dbReference type="InterPro" id="IPR003595">
    <property type="entry name" value="Tyr_Pase_cat"/>
</dbReference>
<feature type="domain" description="Protein-tyrosine phosphatase catalytic" evidence="2">
    <location>
        <begin position="18"/>
        <end position="115"/>
    </location>
</feature>
<keyword evidence="1" id="KW-0472">Membrane</keyword>
<feature type="transmembrane region" description="Helical" evidence="1">
    <location>
        <begin position="54"/>
        <end position="72"/>
    </location>
</feature>
<protein>
    <submittedName>
        <fullName evidence="4">Protein-tyrosine phosphatase catalytic domain-containing protein</fullName>
    </submittedName>
</protein>
<reference evidence="4" key="1">
    <citation type="submission" date="2022-11" db="UniProtKB">
        <authorList>
            <consortium name="WormBaseParasite"/>
        </authorList>
    </citation>
    <scope>IDENTIFICATION</scope>
</reference>
<dbReference type="WBParaSite" id="PDA_v2.g29911.t1">
    <property type="protein sequence ID" value="PDA_v2.g29911.t1"/>
    <property type="gene ID" value="PDA_v2.g29911"/>
</dbReference>
<dbReference type="PANTHER" id="PTHR46163">
    <property type="entry name" value="TYROSINE-PROTEIN PHOSPHATASE-RELATED"/>
    <property type="match status" value="1"/>
</dbReference>
<keyword evidence="3" id="KW-1185">Reference proteome</keyword>
<dbReference type="InterPro" id="IPR052782">
    <property type="entry name" value="Oocyte-zygote_transition_reg"/>
</dbReference>
<evidence type="ECO:0000313" key="3">
    <source>
        <dbReference type="Proteomes" id="UP000887578"/>
    </source>
</evidence>
<proteinExistence type="predicted"/>
<dbReference type="Gene3D" id="3.90.190.10">
    <property type="entry name" value="Protein tyrosine phosphatase superfamily"/>
    <property type="match status" value="1"/>
</dbReference>
<sequence length="146" mass="16606">MLFFCSKRRIFSGKKISELVQFIYESWDDEKVPASTGMLLELYKTNIMAVRDKYPIVVISSSGTATFVAAYFCYELFLKNQIGSVTEGITCLRYQKYGSVQNPSQFIYVHLLVVELIEFKTNQLLPEIKANLKAVLSNNVSRAAPQ</sequence>
<dbReference type="SMART" id="SM00404">
    <property type="entry name" value="PTPc_motif"/>
    <property type="match status" value="1"/>
</dbReference>